<proteinExistence type="predicted"/>
<evidence type="ECO:0000313" key="2">
    <source>
        <dbReference type="Proteomes" id="UP000712600"/>
    </source>
</evidence>
<name>A0A8S9S4I0_BRACR</name>
<dbReference type="Proteomes" id="UP000712600">
    <property type="component" value="Unassembled WGS sequence"/>
</dbReference>
<dbReference type="EMBL" id="QGKX02000088">
    <property type="protein sequence ID" value="KAF3588110.1"/>
    <property type="molecule type" value="Genomic_DNA"/>
</dbReference>
<dbReference type="PANTHER" id="PTHR22774:SF11">
    <property type="entry name" value="CHOREIN N-TERMINAL DOMAIN-CONTAINING PROTEIN"/>
    <property type="match status" value="1"/>
</dbReference>
<dbReference type="AlphaFoldDB" id="A0A8S9S4I0"/>
<dbReference type="PANTHER" id="PTHR22774">
    <property type="entry name" value="CHOREIN N-TERMINAL DOMAIN-CONTAINING PROTEIN"/>
    <property type="match status" value="1"/>
</dbReference>
<accession>A0A8S9S4I0</accession>
<sequence>MERNSYGSSHVYAPFVDRPTASRIWESIVIEQVHEVHFFSFFSELSFPGGKDCVFMVQVLCVCFADINGQAIHASMGLPPALSVTPLLKLENWKSCNLEDSAHLSAKKIFAGARLHIENLSCAESPTLKVRLLNLEEKDPVCFTLWLGQPIDASQKKWILPNRRGTVCVRSMGTLSQMAHLSAKKVFAGARLHIENLSCAESPTLKVRLLNLEEKDPVCFTLWLGQPIDAS</sequence>
<protein>
    <submittedName>
        <fullName evidence="1">Uncharacterized protein</fullName>
    </submittedName>
</protein>
<organism evidence="1 2">
    <name type="scientific">Brassica cretica</name>
    <name type="common">Mustard</name>
    <dbReference type="NCBI Taxonomy" id="69181"/>
    <lineage>
        <taxon>Eukaryota</taxon>
        <taxon>Viridiplantae</taxon>
        <taxon>Streptophyta</taxon>
        <taxon>Embryophyta</taxon>
        <taxon>Tracheophyta</taxon>
        <taxon>Spermatophyta</taxon>
        <taxon>Magnoliopsida</taxon>
        <taxon>eudicotyledons</taxon>
        <taxon>Gunneridae</taxon>
        <taxon>Pentapetalae</taxon>
        <taxon>rosids</taxon>
        <taxon>malvids</taxon>
        <taxon>Brassicales</taxon>
        <taxon>Brassicaceae</taxon>
        <taxon>Brassiceae</taxon>
        <taxon>Brassica</taxon>
    </lineage>
</organism>
<dbReference type="InterPro" id="IPR026728">
    <property type="entry name" value="BLTP3A/B"/>
</dbReference>
<reference evidence="1" key="1">
    <citation type="submission" date="2019-12" db="EMBL/GenBank/DDBJ databases">
        <title>Genome sequencing and annotation of Brassica cretica.</title>
        <authorList>
            <person name="Studholme D.J."/>
            <person name="Sarris P."/>
        </authorList>
    </citation>
    <scope>NUCLEOTIDE SEQUENCE</scope>
    <source>
        <strain evidence="1">PFS-109/04</strain>
        <tissue evidence="1">Leaf</tissue>
    </source>
</reference>
<gene>
    <name evidence="1" type="ORF">F2Q69_00030922</name>
</gene>
<comment type="caution">
    <text evidence="1">The sequence shown here is derived from an EMBL/GenBank/DDBJ whole genome shotgun (WGS) entry which is preliminary data.</text>
</comment>
<evidence type="ECO:0000313" key="1">
    <source>
        <dbReference type="EMBL" id="KAF3588110.1"/>
    </source>
</evidence>